<dbReference type="EMBL" id="BQNB010014559">
    <property type="protein sequence ID" value="GJT29628.1"/>
    <property type="molecule type" value="Genomic_DNA"/>
</dbReference>
<evidence type="ECO:0000313" key="2">
    <source>
        <dbReference type="EMBL" id="GJT29628.1"/>
    </source>
</evidence>
<feature type="region of interest" description="Disordered" evidence="1">
    <location>
        <begin position="328"/>
        <end position="362"/>
    </location>
</feature>
<feature type="region of interest" description="Disordered" evidence="1">
    <location>
        <begin position="398"/>
        <end position="480"/>
    </location>
</feature>
<feature type="region of interest" description="Disordered" evidence="1">
    <location>
        <begin position="722"/>
        <end position="871"/>
    </location>
</feature>
<gene>
    <name evidence="2" type="ORF">Tco_0909903</name>
</gene>
<accession>A0ABQ5CTN9</accession>
<evidence type="ECO:0000313" key="3">
    <source>
        <dbReference type="Proteomes" id="UP001151760"/>
    </source>
</evidence>
<sequence length="871" mass="99527">MSSITAQQTKLDLKLVPKDNRFDIKKYNGRIPHGFSPREPIFQVTLDAIALTPCYPAFLITADVPEVYMHQFWNSVYKHDDFYRFKIDKKKRFKLTLEVFRDIFQICPRVQDQDFDALPTEEDTVSFLRDLGHTGDITSLNDVVVDQMHQPWRTFAALINRSLSGKTSGLDKLRLSRAQIIWGMYFQKNVDYVELLWEDFTYQIDNKDFKKQEKMYYPRFTKVIIHHFLIQEKTLSWRNKIGMHTSKDDYLINTLRFVSRKEASQIYGAVLPECLTSPEMKESKAYKTYLGYAPSDVPPKIARKFKKASLTKKDSDLVLADEEPITKGKQIKRSDKKSSTKPATGIVIREPPMEIKSKGKEKEKVDVAYGKGIELLSETYPSGSGIVIEKPPGVEKITPTVISEGTGDKPGVPDVTEDDSTKSESESWGNDENDNNNKQEASDEGKEEEVDQENESEDDEIESDEDKGMDDTTDQFDDDVDVRLEEPTQTGKEDVHGEDIPHTDAEIVSLLDVHVHHEVLRTQALTLLTIPVSVITESSPVYTKISQSSQTFIPLPILTTPTPPPTIETANPLSVFPDFASVFRFNDRITALEKEVAELKKDPLHTQVTTLVDEHLDTRLEETKDEFMKFLSESLTTRIKEQVKDQLPQILPKEVSNFAPPVIEELIKESRDEKILLDKIEKSESYLTTPEHRDCYDGLKRSYALDKDFFFSYDVYSLKRGRKDKDKDEDPFAGSDRGLKKRKTSKDAEPTTGPKNKDSTSSSSKGTKSQPKPSRKSVQSEELVFEVASRRDWFKKPTLPQEPTDPDWHEGKTPQKGPTQKWLMTLTTSTSTDKLVCNGYSKKDKNKGQNGQNRAQDWKERKRSMSKTCLS</sequence>
<reference evidence="2" key="1">
    <citation type="journal article" date="2022" name="Int. J. Mol. Sci.">
        <title>Draft Genome of Tanacetum Coccineum: Genomic Comparison of Closely Related Tanacetum-Family Plants.</title>
        <authorList>
            <person name="Yamashiro T."/>
            <person name="Shiraishi A."/>
            <person name="Nakayama K."/>
            <person name="Satake H."/>
        </authorList>
    </citation>
    <scope>NUCLEOTIDE SEQUENCE</scope>
</reference>
<name>A0ABQ5CTN9_9ASTR</name>
<feature type="compositionally biased region" description="Low complexity" evidence="1">
    <location>
        <begin position="759"/>
        <end position="772"/>
    </location>
</feature>
<proteinExistence type="predicted"/>
<reference evidence="2" key="2">
    <citation type="submission" date="2022-01" db="EMBL/GenBank/DDBJ databases">
        <authorList>
            <person name="Yamashiro T."/>
            <person name="Shiraishi A."/>
            <person name="Satake H."/>
            <person name="Nakayama K."/>
        </authorList>
    </citation>
    <scope>NUCLEOTIDE SEQUENCE</scope>
</reference>
<feature type="compositionally biased region" description="Basic and acidic residues" evidence="1">
    <location>
        <begin position="351"/>
        <end position="362"/>
    </location>
</feature>
<dbReference type="Proteomes" id="UP001151760">
    <property type="component" value="Unassembled WGS sequence"/>
</dbReference>
<keyword evidence="3" id="KW-1185">Reference proteome</keyword>
<comment type="caution">
    <text evidence="2">The sequence shown here is derived from an EMBL/GenBank/DDBJ whole genome shotgun (WGS) entry which is preliminary data.</text>
</comment>
<feature type="compositionally biased region" description="Acidic residues" evidence="1">
    <location>
        <begin position="445"/>
        <end position="480"/>
    </location>
</feature>
<feature type="compositionally biased region" description="Basic and acidic residues" evidence="1">
    <location>
        <begin position="435"/>
        <end position="444"/>
    </location>
</feature>
<evidence type="ECO:0000256" key="1">
    <source>
        <dbReference type="SAM" id="MobiDB-lite"/>
    </source>
</evidence>
<organism evidence="2 3">
    <name type="scientific">Tanacetum coccineum</name>
    <dbReference type="NCBI Taxonomy" id="301880"/>
    <lineage>
        <taxon>Eukaryota</taxon>
        <taxon>Viridiplantae</taxon>
        <taxon>Streptophyta</taxon>
        <taxon>Embryophyta</taxon>
        <taxon>Tracheophyta</taxon>
        <taxon>Spermatophyta</taxon>
        <taxon>Magnoliopsida</taxon>
        <taxon>eudicotyledons</taxon>
        <taxon>Gunneridae</taxon>
        <taxon>Pentapetalae</taxon>
        <taxon>asterids</taxon>
        <taxon>campanulids</taxon>
        <taxon>Asterales</taxon>
        <taxon>Asteraceae</taxon>
        <taxon>Asteroideae</taxon>
        <taxon>Anthemideae</taxon>
        <taxon>Anthemidinae</taxon>
        <taxon>Tanacetum</taxon>
    </lineage>
</organism>
<protein>
    <submittedName>
        <fullName evidence="2">Uncharacterized protein</fullName>
    </submittedName>
</protein>